<organism evidence="1 2">
    <name type="scientific">Pistacia integerrima</name>
    <dbReference type="NCBI Taxonomy" id="434235"/>
    <lineage>
        <taxon>Eukaryota</taxon>
        <taxon>Viridiplantae</taxon>
        <taxon>Streptophyta</taxon>
        <taxon>Embryophyta</taxon>
        <taxon>Tracheophyta</taxon>
        <taxon>Spermatophyta</taxon>
        <taxon>Magnoliopsida</taxon>
        <taxon>eudicotyledons</taxon>
        <taxon>Gunneridae</taxon>
        <taxon>Pentapetalae</taxon>
        <taxon>rosids</taxon>
        <taxon>malvids</taxon>
        <taxon>Sapindales</taxon>
        <taxon>Anacardiaceae</taxon>
        <taxon>Pistacia</taxon>
    </lineage>
</organism>
<evidence type="ECO:0000313" key="1">
    <source>
        <dbReference type="EMBL" id="KAJ0020289.1"/>
    </source>
</evidence>
<gene>
    <name evidence="1" type="ORF">Pint_32107</name>
</gene>
<reference evidence="2" key="1">
    <citation type="journal article" date="2023" name="G3 (Bethesda)">
        <title>Genome assembly and association tests identify interacting loci associated with vigor, precocity, and sex in interspecific pistachio rootstocks.</title>
        <authorList>
            <person name="Palmer W."/>
            <person name="Jacygrad E."/>
            <person name="Sagayaradj S."/>
            <person name="Cavanaugh K."/>
            <person name="Han R."/>
            <person name="Bertier L."/>
            <person name="Beede B."/>
            <person name="Kafkas S."/>
            <person name="Golino D."/>
            <person name="Preece J."/>
            <person name="Michelmore R."/>
        </authorList>
    </citation>
    <scope>NUCLEOTIDE SEQUENCE [LARGE SCALE GENOMIC DNA]</scope>
</reference>
<dbReference type="Proteomes" id="UP001163603">
    <property type="component" value="Chromosome 11"/>
</dbReference>
<proteinExistence type="predicted"/>
<evidence type="ECO:0000313" key="2">
    <source>
        <dbReference type="Proteomes" id="UP001163603"/>
    </source>
</evidence>
<dbReference type="EMBL" id="CM047746">
    <property type="protein sequence ID" value="KAJ0020289.1"/>
    <property type="molecule type" value="Genomic_DNA"/>
</dbReference>
<name>A0ACC0XLY0_9ROSI</name>
<protein>
    <submittedName>
        <fullName evidence="1">Uncharacterized protein</fullName>
    </submittedName>
</protein>
<accession>A0ACC0XLY0</accession>
<comment type="caution">
    <text evidence="1">The sequence shown here is derived from an EMBL/GenBank/DDBJ whole genome shotgun (WGS) entry which is preliminary data.</text>
</comment>
<sequence length="202" mass="22339">MSKMKPKIPESLTSGNYNVTNNTGSEIHVCFMKNITIGDSFWKENNPFHLYLPAIAIKLSLVILITRILMFILRPLRQPRFVAEVIAGLFIGSPLMSIINFSGEIFTYEDNYVAEHFSGLGLTYYMFLMGLEMDVSALRHIGKKSLSISVVGILVPLIAGAGLYFVPIRGVANGVGESLPMGAMFWAISLSNSSFPDLERIL</sequence>
<keyword evidence="2" id="KW-1185">Reference proteome</keyword>